<dbReference type="Proteomes" id="UP001172082">
    <property type="component" value="Unassembled WGS sequence"/>
</dbReference>
<dbReference type="PANTHER" id="PTHR33164:SF99">
    <property type="entry name" value="MARR FAMILY REGULATORY PROTEIN"/>
    <property type="match status" value="1"/>
</dbReference>
<evidence type="ECO:0000259" key="4">
    <source>
        <dbReference type="PROSITE" id="PS50995"/>
    </source>
</evidence>
<comment type="caution">
    <text evidence="5">The sequence shown here is derived from an EMBL/GenBank/DDBJ whole genome shotgun (WGS) entry which is preliminary data.</text>
</comment>
<reference evidence="5" key="1">
    <citation type="submission" date="2023-06" db="EMBL/GenBank/DDBJ databases">
        <title>Genomic of Parafulvivirga corallium.</title>
        <authorList>
            <person name="Wang G."/>
        </authorList>
    </citation>
    <scope>NUCLEOTIDE SEQUENCE</scope>
    <source>
        <strain evidence="5">BMA10</strain>
    </source>
</reference>
<evidence type="ECO:0000256" key="1">
    <source>
        <dbReference type="ARBA" id="ARBA00023015"/>
    </source>
</evidence>
<dbReference type="EMBL" id="JAUJEA010000015">
    <property type="protein sequence ID" value="MDN5205108.1"/>
    <property type="molecule type" value="Genomic_DNA"/>
</dbReference>
<dbReference type="PROSITE" id="PS50995">
    <property type="entry name" value="HTH_MARR_2"/>
    <property type="match status" value="1"/>
</dbReference>
<dbReference type="SMART" id="SM00347">
    <property type="entry name" value="HTH_MARR"/>
    <property type="match status" value="1"/>
</dbReference>
<name>A0ABT8KXJ3_9BACT</name>
<keyword evidence="2" id="KW-0238">DNA-binding</keyword>
<feature type="domain" description="HTH marR-type" evidence="4">
    <location>
        <begin position="1"/>
        <end position="142"/>
    </location>
</feature>
<protein>
    <submittedName>
        <fullName evidence="5">MarR family transcriptional regulator</fullName>
    </submittedName>
</protein>
<dbReference type="InterPro" id="IPR036388">
    <property type="entry name" value="WH-like_DNA-bd_sf"/>
</dbReference>
<evidence type="ECO:0000256" key="3">
    <source>
        <dbReference type="ARBA" id="ARBA00023163"/>
    </source>
</evidence>
<keyword evidence="3" id="KW-0804">Transcription</keyword>
<gene>
    <name evidence="5" type="ORF">QQ008_27220</name>
</gene>
<keyword evidence="6" id="KW-1185">Reference proteome</keyword>
<proteinExistence type="predicted"/>
<evidence type="ECO:0000313" key="6">
    <source>
        <dbReference type="Proteomes" id="UP001172082"/>
    </source>
</evidence>
<dbReference type="SUPFAM" id="SSF46785">
    <property type="entry name" value="Winged helix' DNA-binding domain"/>
    <property type="match status" value="1"/>
</dbReference>
<evidence type="ECO:0000256" key="2">
    <source>
        <dbReference type="ARBA" id="ARBA00023125"/>
    </source>
</evidence>
<evidence type="ECO:0000313" key="5">
    <source>
        <dbReference type="EMBL" id="MDN5205108.1"/>
    </source>
</evidence>
<dbReference type="RefSeq" id="WP_346755130.1">
    <property type="nucleotide sequence ID" value="NZ_JAUJEA010000015.1"/>
</dbReference>
<dbReference type="Gene3D" id="1.10.10.10">
    <property type="entry name" value="Winged helix-like DNA-binding domain superfamily/Winged helix DNA-binding domain"/>
    <property type="match status" value="1"/>
</dbReference>
<dbReference type="InterPro" id="IPR023187">
    <property type="entry name" value="Tscrpt_reg_MarR-type_CS"/>
</dbReference>
<organism evidence="5 6">
    <name type="scientific">Splendidivirga corallicola</name>
    <dbReference type="NCBI Taxonomy" id="3051826"/>
    <lineage>
        <taxon>Bacteria</taxon>
        <taxon>Pseudomonadati</taxon>
        <taxon>Bacteroidota</taxon>
        <taxon>Cytophagia</taxon>
        <taxon>Cytophagales</taxon>
        <taxon>Splendidivirgaceae</taxon>
        <taxon>Splendidivirga</taxon>
    </lineage>
</organism>
<dbReference type="InterPro" id="IPR000835">
    <property type="entry name" value="HTH_MarR-typ"/>
</dbReference>
<dbReference type="InterPro" id="IPR036390">
    <property type="entry name" value="WH_DNA-bd_sf"/>
</dbReference>
<dbReference type="Pfam" id="PF01047">
    <property type="entry name" value="MarR"/>
    <property type="match status" value="1"/>
</dbReference>
<dbReference type="PRINTS" id="PR00598">
    <property type="entry name" value="HTHMARR"/>
</dbReference>
<dbReference type="PANTHER" id="PTHR33164">
    <property type="entry name" value="TRANSCRIPTIONAL REGULATOR, MARR FAMILY"/>
    <property type="match status" value="1"/>
</dbReference>
<sequence length="153" mass="17982">MNDDLISRQVSDFHDQIIDLVKKYQFRDRNEILSCGISVSQCYILETLHHDGALTVGELAAKMYLSDSTITRVVDQLVKKGFVERQASEKDRRVHLNKITDAGEEVYQESWKNIFQSERMILENFQPEHREILIDFLKKLNKAVSQWHRQCKT</sequence>
<keyword evidence="1" id="KW-0805">Transcription regulation</keyword>
<dbReference type="PROSITE" id="PS01117">
    <property type="entry name" value="HTH_MARR_1"/>
    <property type="match status" value="1"/>
</dbReference>
<accession>A0ABT8KXJ3</accession>
<dbReference type="InterPro" id="IPR039422">
    <property type="entry name" value="MarR/SlyA-like"/>
</dbReference>